<evidence type="ECO:0000313" key="3">
    <source>
        <dbReference type="Proteomes" id="UP000321058"/>
    </source>
</evidence>
<dbReference type="PANTHER" id="PTHR47495:SF1">
    <property type="entry name" value="BLL3820 PROTEIN"/>
    <property type="match status" value="1"/>
</dbReference>
<name>A0A512NPF7_9HYPH</name>
<gene>
    <name evidence="2" type="ORF">RSO01_79680</name>
</gene>
<dbReference type="InterPro" id="IPR046867">
    <property type="entry name" value="AldOxase/xan_DH_MoCoBD2"/>
</dbReference>
<evidence type="ECO:0000259" key="1">
    <source>
        <dbReference type="SMART" id="SM01008"/>
    </source>
</evidence>
<dbReference type="PANTHER" id="PTHR47495">
    <property type="entry name" value="ALDEHYDE DEHYDROGENASE"/>
    <property type="match status" value="1"/>
</dbReference>
<dbReference type="Gene3D" id="3.90.1170.50">
    <property type="entry name" value="Aldehyde oxidase/xanthine dehydrogenase, a/b hammerhead"/>
    <property type="match status" value="1"/>
</dbReference>
<feature type="domain" description="Aldehyde oxidase/xanthine dehydrogenase a/b hammerhead" evidence="1">
    <location>
        <begin position="175"/>
        <end position="255"/>
    </location>
</feature>
<dbReference type="EMBL" id="BKAJ01000183">
    <property type="protein sequence ID" value="GEP60802.1"/>
    <property type="molecule type" value="Genomic_DNA"/>
</dbReference>
<reference evidence="2 3" key="1">
    <citation type="submission" date="2019-07" db="EMBL/GenBank/DDBJ databases">
        <title>Whole genome shotgun sequence of Reyranella soli NBRC 108950.</title>
        <authorList>
            <person name="Hosoyama A."/>
            <person name="Uohara A."/>
            <person name="Ohji S."/>
            <person name="Ichikawa N."/>
        </authorList>
    </citation>
    <scope>NUCLEOTIDE SEQUENCE [LARGE SCALE GENOMIC DNA]</scope>
    <source>
        <strain evidence="2 3">NBRC 108950</strain>
    </source>
</reference>
<proteinExistence type="predicted"/>
<dbReference type="OrthoDB" id="9767994at2"/>
<dbReference type="InterPro" id="IPR052516">
    <property type="entry name" value="N-heterocyclic_Hydroxylase"/>
</dbReference>
<dbReference type="SUPFAM" id="SSF56003">
    <property type="entry name" value="Molybdenum cofactor-binding domain"/>
    <property type="match status" value="2"/>
</dbReference>
<organism evidence="2 3">
    <name type="scientific">Reyranella soli</name>
    <dbReference type="NCBI Taxonomy" id="1230389"/>
    <lineage>
        <taxon>Bacteria</taxon>
        <taxon>Pseudomonadati</taxon>
        <taxon>Pseudomonadota</taxon>
        <taxon>Alphaproteobacteria</taxon>
        <taxon>Hyphomicrobiales</taxon>
        <taxon>Reyranellaceae</taxon>
        <taxon>Reyranella</taxon>
    </lineage>
</organism>
<dbReference type="AlphaFoldDB" id="A0A512NPF7"/>
<dbReference type="SMART" id="SM01008">
    <property type="entry name" value="Ald_Xan_dh_C"/>
    <property type="match status" value="1"/>
</dbReference>
<dbReference type="GO" id="GO:0016491">
    <property type="term" value="F:oxidoreductase activity"/>
    <property type="evidence" value="ECO:0007669"/>
    <property type="project" value="InterPro"/>
</dbReference>
<dbReference type="InterPro" id="IPR008274">
    <property type="entry name" value="AldOxase/xan_DH_MoCoBD1"/>
</dbReference>
<dbReference type="RefSeq" id="WP_147156131.1">
    <property type="nucleotide sequence ID" value="NZ_BKAJ01000183.1"/>
</dbReference>
<keyword evidence="3" id="KW-1185">Reference proteome</keyword>
<dbReference type="InterPro" id="IPR012368">
    <property type="entry name" value="OxRdtase_Mopterin-bd_su_IorB"/>
</dbReference>
<accession>A0A512NPF7</accession>
<protein>
    <submittedName>
        <fullName evidence="2">Oxidoreductase</fullName>
    </submittedName>
</protein>
<dbReference type="Proteomes" id="UP000321058">
    <property type="component" value="Unassembled WGS sequence"/>
</dbReference>
<dbReference type="Pfam" id="PF02738">
    <property type="entry name" value="MoCoBD_1"/>
    <property type="match status" value="2"/>
</dbReference>
<evidence type="ECO:0000313" key="2">
    <source>
        <dbReference type="EMBL" id="GEP60802.1"/>
    </source>
</evidence>
<dbReference type="PIRSF" id="PIRSF036389">
    <property type="entry name" value="IOR_B"/>
    <property type="match status" value="1"/>
</dbReference>
<sequence length="712" mass="76244">MTTDPLPPGLTRNSRLDRWVEMRTDGVVEVRTGKVEIGQGITSALAQIAAEELDVDYARIRMIPADTGRSPNEGVTAGSRSTMDGGGALRQACAEVRDAFLQAAARRLNAGVDELFVRDGTIHRKASNESATYWELSAEVDLSRDADGRVAPKRADQLTLVGKSLPRLDLPDKVAGAGVYVHDLELPGMLHGRVVRPPSYRAVLDAFDGKRIETMPGVRAVVRDGRFLGVVAAREEQAVAAAAALAKGAVWHEAEDLPDVDAIPAFLRSRPSKAKILSEKGVPKQAGAHAVSASYSRPFLAHASIGPACAVARVQSGAIEVWCQSQSIHPTRLDIAKTLGVAPDTITVRHVQGAGCYGHNAADDAALDAVLLARAVEGHPVRLQWSHEDELAWSPFGPAMVVAMEGAVDDAGRIVDWRHELWSNPHIARPGLQESPSLLAAWHLDQPFAQPPGIDALPGIQPTSERNAVPIYDFPNQRVVLNALERLPVRTGTLRAIGGFLNTYAIECFMDELAHAAGVDPVELRLNHLSDERAIAVIKAARERSGLASRSRHDGSGGDGSRGMGLGFARYSNEAAYAAVVVEVEAGATINVVRAVAAVDCGRTINPDGVRNQVEGGIVQAVSWVLKEQVRFDRTRITTRTWDDYPILRFSEAPPVEVSIIDRPDEPSLGVGEAVAGPVAAAIANAVFDAIGVRVRDLPLTRERMLAAINDA</sequence>
<comment type="caution">
    <text evidence="2">The sequence shown here is derived from an EMBL/GenBank/DDBJ whole genome shotgun (WGS) entry which is preliminary data.</text>
</comment>
<dbReference type="InterPro" id="IPR037165">
    <property type="entry name" value="AldOxase/xan_DH_Mopterin-bd_sf"/>
</dbReference>
<dbReference type="Gene3D" id="3.30.365.10">
    <property type="entry name" value="Aldehyde oxidase/xanthine dehydrogenase, molybdopterin binding domain"/>
    <property type="match status" value="4"/>
</dbReference>
<dbReference type="InterPro" id="IPR000674">
    <property type="entry name" value="Ald_Oxase/Xan_DH_a/b"/>
</dbReference>
<dbReference type="Pfam" id="PF20256">
    <property type="entry name" value="MoCoBD_2"/>
    <property type="match status" value="2"/>
</dbReference>